<organism evidence="2 3">
    <name type="scientific">Gigaspora margarita</name>
    <dbReference type="NCBI Taxonomy" id="4874"/>
    <lineage>
        <taxon>Eukaryota</taxon>
        <taxon>Fungi</taxon>
        <taxon>Fungi incertae sedis</taxon>
        <taxon>Mucoromycota</taxon>
        <taxon>Glomeromycotina</taxon>
        <taxon>Glomeromycetes</taxon>
        <taxon>Diversisporales</taxon>
        <taxon>Gigasporaceae</taxon>
        <taxon>Gigaspora</taxon>
    </lineage>
</organism>
<proteinExistence type="predicted"/>
<dbReference type="EMBL" id="CAJVQB010011322">
    <property type="protein sequence ID" value="CAG8746824.1"/>
    <property type="molecule type" value="Genomic_DNA"/>
</dbReference>
<evidence type="ECO:0000313" key="3">
    <source>
        <dbReference type="Proteomes" id="UP000789901"/>
    </source>
</evidence>
<keyword evidence="3" id="KW-1185">Reference proteome</keyword>
<protein>
    <submittedName>
        <fullName evidence="2">20839_t:CDS:1</fullName>
    </submittedName>
</protein>
<gene>
    <name evidence="2" type="ORF">GMARGA_LOCUS15973</name>
</gene>
<evidence type="ECO:0000313" key="2">
    <source>
        <dbReference type="EMBL" id="CAG8746824.1"/>
    </source>
</evidence>
<feature type="compositionally biased region" description="Low complexity" evidence="1">
    <location>
        <begin position="1"/>
        <end position="14"/>
    </location>
</feature>
<reference evidence="2 3" key="1">
    <citation type="submission" date="2021-06" db="EMBL/GenBank/DDBJ databases">
        <authorList>
            <person name="Kallberg Y."/>
            <person name="Tangrot J."/>
            <person name="Rosling A."/>
        </authorList>
    </citation>
    <scope>NUCLEOTIDE SEQUENCE [LARGE SCALE GENOMIC DNA]</scope>
    <source>
        <strain evidence="2 3">120-4 pot B 10/14</strain>
    </source>
</reference>
<comment type="caution">
    <text evidence="2">The sequence shown here is derived from an EMBL/GenBank/DDBJ whole genome shotgun (WGS) entry which is preliminary data.</text>
</comment>
<feature type="non-terminal residue" evidence="2">
    <location>
        <position position="1"/>
    </location>
</feature>
<dbReference type="Proteomes" id="UP000789901">
    <property type="component" value="Unassembled WGS sequence"/>
</dbReference>
<evidence type="ECO:0000256" key="1">
    <source>
        <dbReference type="SAM" id="MobiDB-lite"/>
    </source>
</evidence>
<name>A0ABN7VA97_GIGMA</name>
<accession>A0ABN7VA97</accession>
<feature type="region of interest" description="Disordered" evidence="1">
    <location>
        <begin position="1"/>
        <end position="22"/>
    </location>
</feature>
<sequence>TKNNRPNNNANSNNRVTQNKDNRNQTYFALIAKKLTGAIVQGDEDKLSIVEIENEYISIEDRRVPIQNYRQYKEGIQNNNLKKIHYMLELDIKKRPTENSKLEEKQQARIKELLEENKDLFAEGLI</sequence>